<dbReference type="InterPro" id="IPR005467">
    <property type="entry name" value="His_kinase_dom"/>
</dbReference>
<dbReference type="Gene3D" id="3.30.565.10">
    <property type="entry name" value="Histidine kinase-like ATPase, C-terminal domain"/>
    <property type="match status" value="1"/>
</dbReference>
<dbReference type="InterPro" id="IPR003594">
    <property type="entry name" value="HATPase_dom"/>
</dbReference>
<dbReference type="GO" id="GO:0016301">
    <property type="term" value="F:kinase activity"/>
    <property type="evidence" value="ECO:0007669"/>
    <property type="project" value="UniProtKB-KW"/>
</dbReference>
<dbReference type="PANTHER" id="PTHR43547">
    <property type="entry name" value="TWO-COMPONENT HISTIDINE KINASE"/>
    <property type="match status" value="1"/>
</dbReference>
<dbReference type="Pfam" id="PF02518">
    <property type="entry name" value="HATPase_c"/>
    <property type="match status" value="1"/>
</dbReference>
<keyword evidence="3" id="KW-0418">Kinase</keyword>
<sequence length="229" mass="25493">MAEEPLKPDFSMVMASSVHDMKNSLSMLLHSLELISDELPDEMKKSGKVATLQYEAERVNNDLIQLLGVYRLENDKLSIHIDEHYIRDFLEEQAARYEVLLNSRSIKLNIECDDDLIGYFDRDMIAGIINNTLTNAARYTHDAITLKAYHHEGSTILEVSDNGTGYPASMCKSPGKVFKGIDFETGSTSLGLYFAYQVARLHKQSGQTGNIALENGGDLGGGIFRITLP</sequence>
<proteinExistence type="predicted"/>
<dbReference type="EMBL" id="CP100390">
    <property type="protein sequence ID" value="UZE97408.1"/>
    <property type="molecule type" value="Genomic_DNA"/>
</dbReference>
<evidence type="ECO:0000313" key="4">
    <source>
        <dbReference type="Proteomes" id="UP001163739"/>
    </source>
</evidence>
<organism evidence="3 4">
    <name type="scientific">Alkalimarinus alittae</name>
    <dbReference type="NCBI Taxonomy" id="2961619"/>
    <lineage>
        <taxon>Bacteria</taxon>
        <taxon>Pseudomonadati</taxon>
        <taxon>Pseudomonadota</taxon>
        <taxon>Gammaproteobacteria</taxon>
        <taxon>Alteromonadales</taxon>
        <taxon>Alteromonadaceae</taxon>
        <taxon>Alkalimarinus</taxon>
    </lineage>
</organism>
<name>A0ABY6N5J9_9ALTE</name>
<keyword evidence="4" id="KW-1185">Reference proteome</keyword>
<dbReference type="PROSITE" id="PS50109">
    <property type="entry name" value="HIS_KIN"/>
    <property type="match status" value="1"/>
</dbReference>
<accession>A0ABY6N5J9</accession>
<dbReference type="Proteomes" id="UP001163739">
    <property type="component" value="Chromosome"/>
</dbReference>
<dbReference type="RefSeq" id="WP_265048882.1">
    <property type="nucleotide sequence ID" value="NZ_CP100390.1"/>
</dbReference>
<protein>
    <submittedName>
        <fullName evidence="3">HAMP domain-containing histidine kinase</fullName>
    </submittedName>
</protein>
<gene>
    <name evidence="3" type="ORF">NKI27_06570</name>
</gene>
<dbReference type="PANTHER" id="PTHR43547:SF2">
    <property type="entry name" value="HYBRID SIGNAL TRANSDUCTION HISTIDINE KINASE C"/>
    <property type="match status" value="1"/>
</dbReference>
<dbReference type="SUPFAM" id="SSF55874">
    <property type="entry name" value="ATPase domain of HSP90 chaperone/DNA topoisomerase II/histidine kinase"/>
    <property type="match status" value="1"/>
</dbReference>
<evidence type="ECO:0000313" key="3">
    <source>
        <dbReference type="EMBL" id="UZE97408.1"/>
    </source>
</evidence>
<keyword evidence="1" id="KW-0597">Phosphoprotein</keyword>
<dbReference type="SMART" id="SM00387">
    <property type="entry name" value="HATPase_c"/>
    <property type="match status" value="1"/>
</dbReference>
<evidence type="ECO:0000259" key="2">
    <source>
        <dbReference type="PROSITE" id="PS50109"/>
    </source>
</evidence>
<keyword evidence="3" id="KW-0808">Transferase</keyword>
<feature type="domain" description="Histidine kinase" evidence="2">
    <location>
        <begin position="16"/>
        <end position="229"/>
    </location>
</feature>
<dbReference type="InterPro" id="IPR036890">
    <property type="entry name" value="HATPase_C_sf"/>
</dbReference>
<reference evidence="3" key="1">
    <citation type="submission" date="2022-06" db="EMBL/GenBank/DDBJ databases">
        <title>Alkalimarinus sp. nov., isolated from gut of a Alitta virens.</title>
        <authorList>
            <person name="Yang A.I."/>
            <person name="Shin N.-R."/>
        </authorList>
    </citation>
    <scope>NUCLEOTIDE SEQUENCE</scope>
    <source>
        <strain evidence="3">A2M4</strain>
    </source>
</reference>
<evidence type="ECO:0000256" key="1">
    <source>
        <dbReference type="ARBA" id="ARBA00022553"/>
    </source>
</evidence>